<accession>A0A9Q0N2T9</accession>
<evidence type="ECO:0000256" key="10">
    <source>
        <dbReference type="ARBA" id="ARBA00023136"/>
    </source>
</evidence>
<evidence type="ECO:0000256" key="7">
    <source>
        <dbReference type="ARBA" id="ARBA00022927"/>
    </source>
</evidence>
<name>A0A9Q0N2T9_9DIPT</name>
<dbReference type="PANTHER" id="PTHR46722">
    <property type="entry name" value="MITOCHONDRIAL IMPORT RECEPTOR SUBUNIT TOM7 HOMOLOG"/>
    <property type="match status" value="1"/>
</dbReference>
<comment type="subcellular location">
    <subcellularLocation>
        <location evidence="1">Mitochondrion outer membrane</location>
        <topology evidence="1">Single-pass membrane protein</topology>
    </subcellularLocation>
</comment>
<keyword evidence="4" id="KW-0813">Transport</keyword>
<evidence type="ECO:0000256" key="2">
    <source>
        <dbReference type="ARBA" id="ARBA00010917"/>
    </source>
</evidence>
<dbReference type="PANTHER" id="PTHR46722:SF1">
    <property type="entry name" value="MITOCHONDRIAL IMPORT RECEPTOR SUBUNIT TOM7 HOMOLOG"/>
    <property type="match status" value="1"/>
</dbReference>
<proteinExistence type="inferred from homology"/>
<dbReference type="OrthoDB" id="284357at2759"/>
<dbReference type="GO" id="GO:0005742">
    <property type="term" value="C:mitochondrial outer membrane translocase complex"/>
    <property type="evidence" value="ECO:0007669"/>
    <property type="project" value="InterPro"/>
</dbReference>
<protein>
    <recommendedName>
        <fullName evidence="3">Mitochondrial import receptor subunit TOM7 homolog</fullName>
    </recommendedName>
    <alternativeName>
        <fullName evidence="11">Translocase of outer membrane 7 kDa subunit homolog</fullName>
    </alternativeName>
</protein>
<keyword evidence="7" id="KW-0653">Protein transport</keyword>
<evidence type="ECO:0000313" key="13">
    <source>
        <dbReference type="Proteomes" id="UP001151699"/>
    </source>
</evidence>
<dbReference type="Proteomes" id="UP001151699">
    <property type="component" value="Chromosome B"/>
</dbReference>
<dbReference type="InterPro" id="IPR012621">
    <property type="entry name" value="Tom7"/>
</dbReference>
<evidence type="ECO:0000256" key="6">
    <source>
        <dbReference type="ARBA" id="ARBA00022787"/>
    </source>
</evidence>
<reference evidence="12" key="1">
    <citation type="submission" date="2022-07" db="EMBL/GenBank/DDBJ databases">
        <authorList>
            <person name="Trinca V."/>
            <person name="Uliana J.V.C."/>
            <person name="Torres T.T."/>
            <person name="Ward R.J."/>
            <person name="Monesi N."/>
        </authorList>
    </citation>
    <scope>NUCLEOTIDE SEQUENCE</scope>
    <source>
        <strain evidence="12">HSMRA1968</strain>
        <tissue evidence="12">Whole embryos</tissue>
    </source>
</reference>
<comment type="similarity">
    <text evidence="2">Belongs to the Tom7 family.</text>
</comment>
<comment type="caution">
    <text evidence="12">The sequence shown here is derived from an EMBL/GenBank/DDBJ whole genome shotgun (WGS) entry which is preliminary data.</text>
</comment>
<dbReference type="EMBL" id="WJQU01000002">
    <property type="protein sequence ID" value="KAJ6642086.1"/>
    <property type="molecule type" value="Genomic_DNA"/>
</dbReference>
<evidence type="ECO:0000256" key="5">
    <source>
        <dbReference type="ARBA" id="ARBA00022692"/>
    </source>
</evidence>
<keyword evidence="13" id="KW-1185">Reference proteome</keyword>
<evidence type="ECO:0000256" key="8">
    <source>
        <dbReference type="ARBA" id="ARBA00022989"/>
    </source>
</evidence>
<keyword evidence="5" id="KW-0812">Transmembrane</keyword>
<evidence type="ECO:0000256" key="11">
    <source>
        <dbReference type="ARBA" id="ARBA00032786"/>
    </source>
</evidence>
<keyword evidence="9" id="KW-0496">Mitochondrion</keyword>
<dbReference type="AlphaFoldDB" id="A0A9Q0N2T9"/>
<evidence type="ECO:0000313" key="12">
    <source>
        <dbReference type="EMBL" id="KAJ6642086.1"/>
    </source>
</evidence>
<evidence type="ECO:0000256" key="1">
    <source>
        <dbReference type="ARBA" id="ARBA00004572"/>
    </source>
</evidence>
<gene>
    <name evidence="12" type="primary">TOMM7</name>
    <name evidence="12" type="ORF">Bhyg_07032</name>
</gene>
<evidence type="ECO:0000256" key="9">
    <source>
        <dbReference type="ARBA" id="ARBA00023128"/>
    </source>
</evidence>
<keyword evidence="6" id="KW-1000">Mitochondrion outer membrane</keyword>
<dbReference type="GO" id="GO:0030150">
    <property type="term" value="P:protein import into mitochondrial matrix"/>
    <property type="evidence" value="ECO:0007669"/>
    <property type="project" value="InterPro"/>
</dbReference>
<keyword evidence="8" id="KW-1133">Transmembrane helix</keyword>
<dbReference type="Pfam" id="PF08038">
    <property type="entry name" value="Tom7"/>
    <property type="match status" value="1"/>
</dbReference>
<dbReference type="GO" id="GO:1903955">
    <property type="term" value="P:positive regulation of protein targeting to mitochondrion"/>
    <property type="evidence" value="ECO:0007669"/>
    <property type="project" value="TreeGrafter"/>
</dbReference>
<evidence type="ECO:0000256" key="3">
    <source>
        <dbReference type="ARBA" id="ARBA00014537"/>
    </source>
</evidence>
<keyword evidence="12" id="KW-0675">Receptor</keyword>
<organism evidence="12 13">
    <name type="scientific">Pseudolycoriella hygida</name>
    <dbReference type="NCBI Taxonomy" id="35572"/>
    <lineage>
        <taxon>Eukaryota</taxon>
        <taxon>Metazoa</taxon>
        <taxon>Ecdysozoa</taxon>
        <taxon>Arthropoda</taxon>
        <taxon>Hexapoda</taxon>
        <taxon>Insecta</taxon>
        <taxon>Pterygota</taxon>
        <taxon>Neoptera</taxon>
        <taxon>Endopterygota</taxon>
        <taxon>Diptera</taxon>
        <taxon>Nematocera</taxon>
        <taxon>Sciaroidea</taxon>
        <taxon>Sciaridae</taxon>
        <taxon>Pseudolycoriella</taxon>
    </lineage>
</organism>
<sequence>MGLSPDAKERLGFVFEVTKTIFHWGFIPAVLYLGFKKGADPGNPELTLFSLFLA</sequence>
<keyword evidence="10" id="KW-0472">Membrane</keyword>
<evidence type="ECO:0000256" key="4">
    <source>
        <dbReference type="ARBA" id="ARBA00022448"/>
    </source>
</evidence>